<accession>A0A1G6PV68</accession>
<protein>
    <submittedName>
        <fullName evidence="1">Uncharacterized protein</fullName>
    </submittedName>
</protein>
<dbReference type="GeneID" id="57609088"/>
<reference evidence="2" key="1">
    <citation type="submission" date="2016-10" db="EMBL/GenBank/DDBJ databases">
        <authorList>
            <person name="Varghese N."/>
            <person name="Submissions S."/>
        </authorList>
    </citation>
    <scope>NUCLEOTIDE SEQUENCE [LARGE SCALE GENOMIC DNA]</scope>
    <source>
        <strain evidence="2">DSM 26382</strain>
    </source>
</reference>
<dbReference type="Proteomes" id="UP000199467">
    <property type="component" value="Unassembled WGS sequence"/>
</dbReference>
<sequence length="98" mass="10771">MTGYPKNPAARESMMTFCNELIAAAEAEDADKAAGYLPMIRTCMADYFEELMAHAGDRPAFDQLRGFLNGLVVAQRLTPEQGHAFMQRVNAGATGEWL</sequence>
<dbReference type="RefSeq" id="WP_017362276.1">
    <property type="nucleotide sequence ID" value="NZ_FMZQ01000007.1"/>
</dbReference>
<gene>
    <name evidence="1" type="ORF">SAMN05216576_107113</name>
</gene>
<proteinExistence type="predicted"/>
<evidence type="ECO:0000313" key="1">
    <source>
        <dbReference type="EMBL" id="SDC84110.1"/>
    </source>
</evidence>
<evidence type="ECO:0000313" key="2">
    <source>
        <dbReference type="Proteomes" id="UP000199467"/>
    </source>
</evidence>
<organism evidence="1 2">
    <name type="scientific">Ectopseudomonas chengduensis</name>
    <dbReference type="NCBI Taxonomy" id="489632"/>
    <lineage>
        <taxon>Bacteria</taxon>
        <taxon>Pseudomonadati</taxon>
        <taxon>Pseudomonadota</taxon>
        <taxon>Gammaproteobacteria</taxon>
        <taxon>Pseudomonadales</taxon>
        <taxon>Pseudomonadaceae</taxon>
        <taxon>Ectopseudomonas</taxon>
    </lineage>
</organism>
<keyword evidence="2" id="KW-1185">Reference proteome</keyword>
<name>A0A1G6PV68_9GAMM</name>
<dbReference type="AlphaFoldDB" id="A0A1G6PV68"/>
<dbReference type="EMBL" id="FMZQ01000007">
    <property type="protein sequence ID" value="SDC84110.1"/>
    <property type="molecule type" value="Genomic_DNA"/>
</dbReference>